<dbReference type="GO" id="GO:0005886">
    <property type="term" value="C:plasma membrane"/>
    <property type="evidence" value="ECO:0007669"/>
    <property type="project" value="UniProtKB-SubCell"/>
</dbReference>
<feature type="transmembrane region" description="Helical" evidence="7">
    <location>
        <begin position="212"/>
        <end position="231"/>
    </location>
</feature>
<evidence type="ECO:0000256" key="7">
    <source>
        <dbReference type="SAM" id="Phobius"/>
    </source>
</evidence>
<protein>
    <submittedName>
        <fullName evidence="10">Transformation system protein</fullName>
    </submittedName>
    <submittedName>
        <fullName evidence="9">Type II secretion/transformation system, F protein</fullName>
    </submittedName>
</protein>
<dbReference type="PANTHER" id="PTHR30012">
    <property type="entry name" value="GENERAL SECRETION PATHWAY PROTEIN"/>
    <property type="match status" value="1"/>
</dbReference>
<dbReference type="Gene3D" id="1.20.81.30">
    <property type="entry name" value="Type II secretion system (T2SS), domain F"/>
    <property type="match status" value="2"/>
</dbReference>
<keyword evidence="3" id="KW-1003">Cell membrane</keyword>
<feature type="domain" description="Type II secretion system protein GspF" evidence="8">
    <location>
        <begin position="270"/>
        <end position="386"/>
    </location>
</feature>
<evidence type="ECO:0000256" key="5">
    <source>
        <dbReference type="ARBA" id="ARBA00022989"/>
    </source>
</evidence>
<dbReference type="PRINTS" id="PR00812">
    <property type="entry name" value="BCTERIALGSPF"/>
</dbReference>
<organism evidence="10 12">
    <name type="scientific">Arcobacter ellisii</name>
    <dbReference type="NCBI Taxonomy" id="913109"/>
    <lineage>
        <taxon>Bacteria</taxon>
        <taxon>Pseudomonadati</taxon>
        <taxon>Campylobacterota</taxon>
        <taxon>Epsilonproteobacteria</taxon>
        <taxon>Campylobacterales</taxon>
        <taxon>Arcobacteraceae</taxon>
        <taxon>Arcobacter</taxon>
    </lineage>
</organism>
<gene>
    <name evidence="9" type="ORF">AELL_2039</name>
    <name evidence="10" type="ORF">CP962_04850</name>
</gene>
<evidence type="ECO:0000256" key="4">
    <source>
        <dbReference type="ARBA" id="ARBA00022692"/>
    </source>
</evidence>
<evidence type="ECO:0000256" key="3">
    <source>
        <dbReference type="ARBA" id="ARBA00022475"/>
    </source>
</evidence>
<evidence type="ECO:0000256" key="6">
    <source>
        <dbReference type="ARBA" id="ARBA00023136"/>
    </source>
</evidence>
<comment type="subcellular location">
    <subcellularLocation>
        <location evidence="1">Cell membrane</location>
        <topology evidence="1">Multi-pass membrane protein</topology>
    </subcellularLocation>
</comment>
<dbReference type="RefSeq" id="WP_118917853.1">
    <property type="nucleotide sequence ID" value="NZ_CP032097.1"/>
</dbReference>
<accession>A0A347UA06</accession>
<evidence type="ECO:0000313" key="9">
    <source>
        <dbReference type="EMBL" id="AXX95684.1"/>
    </source>
</evidence>
<reference evidence="10 12" key="1">
    <citation type="submission" date="2017-09" db="EMBL/GenBank/DDBJ databases">
        <title>Genomics of the genus Arcobacter.</title>
        <authorList>
            <person name="Perez-Cataluna A."/>
            <person name="Figueras M.J."/>
            <person name="Salas-Masso N."/>
        </authorList>
    </citation>
    <scope>NUCLEOTIDE SEQUENCE [LARGE SCALE GENOMIC DNA]</scope>
    <source>
        <strain evidence="10 12">CECT 7837</strain>
    </source>
</reference>
<sequence length="396" mass="47039">MKKYKIRYQNDKEVEEFILETFNLSNEKLPKNIVEIEECTKSFIFEFKRKKRLDEKKLNLLFYELNLMLQSNINISDALDILIKNKKDKNLIEFLTTIKFSLSNGKPVEENLEKFKLNQLITSFLKISQENGNITLNIKALSKLLKESIEIKKSFYKAISYPIILVISFFISLFTIFNFVIPKFKVLFSQTQAELPLATKILLEIQYFFENYSSYFLIFLSFIIIFIILIYKKNDKFRYFLDKFLVEKIVLIKDIYLNMQLYKLFLVIDIMLKSNYEFHKAFISSKILLKNKYLLDKIYIIDSLLQNGKSINDSFLRTQIFDDIVLNLINTGEISNSLSITIDEIKKIYKNRFNDKMNLLISLIQPTFLVMIMGLILWIVLAIFMPIWDMENMINI</sequence>
<name>A0A347UA06_9BACT</name>
<dbReference type="Pfam" id="PF00482">
    <property type="entry name" value="T2SSF"/>
    <property type="match status" value="2"/>
</dbReference>
<dbReference type="Proteomes" id="UP000290588">
    <property type="component" value="Unassembled WGS sequence"/>
</dbReference>
<feature type="transmembrane region" description="Helical" evidence="7">
    <location>
        <begin position="158"/>
        <end position="181"/>
    </location>
</feature>
<keyword evidence="4 7" id="KW-0812">Transmembrane</keyword>
<keyword evidence="11" id="KW-1185">Reference proteome</keyword>
<dbReference type="PANTHER" id="PTHR30012:SF0">
    <property type="entry name" value="TYPE II SECRETION SYSTEM PROTEIN F-RELATED"/>
    <property type="match status" value="1"/>
</dbReference>
<dbReference type="OrthoDB" id="9805682at2"/>
<dbReference type="InterPro" id="IPR042094">
    <property type="entry name" value="T2SS_GspF_sf"/>
</dbReference>
<dbReference type="EMBL" id="CP032097">
    <property type="protein sequence ID" value="AXX95684.1"/>
    <property type="molecule type" value="Genomic_DNA"/>
</dbReference>
<dbReference type="InterPro" id="IPR018076">
    <property type="entry name" value="T2SS_GspF_dom"/>
</dbReference>
<feature type="domain" description="Type II secretion system protein GspF" evidence="8">
    <location>
        <begin position="64"/>
        <end position="182"/>
    </location>
</feature>
<keyword evidence="5 7" id="KW-1133">Transmembrane helix</keyword>
<dbReference type="InterPro" id="IPR003004">
    <property type="entry name" value="GspF/PilC"/>
</dbReference>
<evidence type="ECO:0000313" key="10">
    <source>
        <dbReference type="EMBL" id="RXI31443.1"/>
    </source>
</evidence>
<dbReference type="AlphaFoldDB" id="A0A347UA06"/>
<dbReference type="KEGG" id="aell:AELL_2039"/>
<feature type="transmembrane region" description="Helical" evidence="7">
    <location>
        <begin position="359"/>
        <end position="388"/>
    </location>
</feature>
<evidence type="ECO:0000259" key="8">
    <source>
        <dbReference type="Pfam" id="PF00482"/>
    </source>
</evidence>
<keyword evidence="6 7" id="KW-0472">Membrane</keyword>
<evidence type="ECO:0000313" key="11">
    <source>
        <dbReference type="Proteomes" id="UP000262582"/>
    </source>
</evidence>
<dbReference type="Proteomes" id="UP000262582">
    <property type="component" value="Chromosome"/>
</dbReference>
<dbReference type="EMBL" id="NXIG01000004">
    <property type="protein sequence ID" value="RXI31443.1"/>
    <property type="molecule type" value="Genomic_DNA"/>
</dbReference>
<evidence type="ECO:0000256" key="2">
    <source>
        <dbReference type="ARBA" id="ARBA00005745"/>
    </source>
</evidence>
<evidence type="ECO:0000313" key="12">
    <source>
        <dbReference type="Proteomes" id="UP000290588"/>
    </source>
</evidence>
<reference evidence="9 11" key="2">
    <citation type="submission" date="2018-08" db="EMBL/GenBank/DDBJ databases">
        <title>Complete genome of the Arcobacter ellisii type strain LMG 26155.</title>
        <authorList>
            <person name="Miller W.G."/>
            <person name="Yee E."/>
            <person name="Bono J.L."/>
        </authorList>
    </citation>
    <scope>NUCLEOTIDE SEQUENCE [LARGE SCALE GENOMIC DNA]</scope>
    <source>
        <strain evidence="9 11">LMG 26155</strain>
    </source>
</reference>
<evidence type="ECO:0000256" key="1">
    <source>
        <dbReference type="ARBA" id="ARBA00004651"/>
    </source>
</evidence>
<proteinExistence type="inferred from homology"/>
<comment type="similarity">
    <text evidence="2">Belongs to the GSP F family.</text>
</comment>